<keyword evidence="3" id="KW-1185">Reference proteome</keyword>
<evidence type="ECO:0000256" key="1">
    <source>
        <dbReference type="SAM" id="MobiDB-lite"/>
    </source>
</evidence>
<dbReference type="HOGENOM" id="CLU_018153_8_2_1"/>
<dbReference type="AlphaFoldDB" id="N1J8I5"/>
<reference evidence="2 3" key="1">
    <citation type="journal article" date="2010" name="Science">
        <title>Genome expansion and gene loss in powdery mildew fungi reveal tradeoffs in extreme parasitism.</title>
        <authorList>
            <person name="Spanu P.D."/>
            <person name="Abbott J.C."/>
            <person name="Amselem J."/>
            <person name="Burgis T.A."/>
            <person name="Soanes D.M."/>
            <person name="Stueber K."/>
            <person name="Ver Loren van Themaat E."/>
            <person name="Brown J.K.M."/>
            <person name="Butcher S.A."/>
            <person name="Gurr S.J."/>
            <person name="Lebrun M.-H."/>
            <person name="Ridout C.J."/>
            <person name="Schulze-Lefert P."/>
            <person name="Talbot N.J."/>
            <person name="Ahmadinejad N."/>
            <person name="Ametz C."/>
            <person name="Barton G.R."/>
            <person name="Benjdia M."/>
            <person name="Bidzinski P."/>
            <person name="Bindschedler L.V."/>
            <person name="Both M."/>
            <person name="Brewer M.T."/>
            <person name="Cadle-Davidson L."/>
            <person name="Cadle-Davidson M.M."/>
            <person name="Collemare J."/>
            <person name="Cramer R."/>
            <person name="Frenkel O."/>
            <person name="Godfrey D."/>
            <person name="Harriman J."/>
            <person name="Hoede C."/>
            <person name="King B.C."/>
            <person name="Klages S."/>
            <person name="Kleemann J."/>
            <person name="Knoll D."/>
            <person name="Koti P.S."/>
            <person name="Kreplak J."/>
            <person name="Lopez-Ruiz F.J."/>
            <person name="Lu X."/>
            <person name="Maekawa T."/>
            <person name="Mahanil S."/>
            <person name="Micali C."/>
            <person name="Milgroom M.G."/>
            <person name="Montana G."/>
            <person name="Noir S."/>
            <person name="O'Connell R.J."/>
            <person name="Oberhaensli S."/>
            <person name="Parlange F."/>
            <person name="Pedersen C."/>
            <person name="Quesneville H."/>
            <person name="Reinhardt R."/>
            <person name="Rott M."/>
            <person name="Sacristan S."/>
            <person name="Schmidt S.M."/>
            <person name="Schoen M."/>
            <person name="Skamnioti P."/>
            <person name="Sommer H."/>
            <person name="Stephens A."/>
            <person name="Takahara H."/>
            <person name="Thordal-Christensen H."/>
            <person name="Vigouroux M."/>
            <person name="Wessling R."/>
            <person name="Wicker T."/>
            <person name="Panstruga R."/>
        </authorList>
    </citation>
    <scope>NUCLEOTIDE SEQUENCE [LARGE SCALE GENOMIC DNA]</scope>
    <source>
        <strain evidence="2">DH14</strain>
    </source>
</reference>
<dbReference type="Proteomes" id="UP000015441">
    <property type="component" value="Unassembled WGS sequence"/>
</dbReference>
<protein>
    <submittedName>
        <fullName evidence="2">EKA-like protein</fullName>
    </submittedName>
</protein>
<feature type="compositionally biased region" description="Low complexity" evidence="1">
    <location>
        <begin position="48"/>
        <end position="57"/>
    </location>
</feature>
<organism evidence="2 3">
    <name type="scientific">Blumeria graminis f. sp. hordei (strain DH14)</name>
    <name type="common">Barley powdery mildew</name>
    <name type="synonym">Oidium monilioides f. sp. hordei</name>
    <dbReference type="NCBI Taxonomy" id="546991"/>
    <lineage>
        <taxon>Eukaryota</taxon>
        <taxon>Fungi</taxon>
        <taxon>Dikarya</taxon>
        <taxon>Ascomycota</taxon>
        <taxon>Pezizomycotina</taxon>
        <taxon>Leotiomycetes</taxon>
        <taxon>Erysiphales</taxon>
        <taxon>Erysiphaceae</taxon>
        <taxon>Blumeria</taxon>
        <taxon>Blumeria hordei</taxon>
    </lineage>
</organism>
<gene>
    <name evidence="2" type="ORF">BGHDH14_bgh04045</name>
</gene>
<comment type="caution">
    <text evidence="2">The sequence shown here is derived from an EMBL/GenBank/DDBJ whole genome shotgun (WGS) entry which is preliminary data.</text>
</comment>
<evidence type="ECO:0000313" key="2">
    <source>
        <dbReference type="EMBL" id="CCU76885.1"/>
    </source>
</evidence>
<evidence type="ECO:0000313" key="3">
    <source>
        <dbReference type="Proteomes" id="UP000015441"/>
    </source>
</evidence>
<proteinExistence type="predicted"/>
<accession>N1J8I5</accession>
<sequence length="243" mass="25737">MGKAVSKGMEKALPAVAEPDTNMIGSVEIVEEILQPSSIPHGIGVSFKPPSTTSKPSENATPKAVSKSTAQPKAATKADCPPKLRPIGEAEKRRAAETAANLALYSAAISGVKETLFPLTNGSNRQFVHSMSVYLRATIAQYMATGPASTSPVILTRPANPLARAPDARSTSILADPVQPSKSNWATLARNRLRKEAVPIVKAVPRLVAKTSIPRSSQGECRQTTVPSFWMRLSVVETISPGC</sequence>
<name>N1J8I5_BLUG1</name>
<feature type="region of interest" description="Disordered" evidence="1">
    <location>
        <begin position="40"/>
        <end position="85"/>
    </location>
</feature>
<dbReference type="InParanoid" id="N1J8I5"/>
<dbReference type="EMBL" id="CAUH01003125">
    <property type="protein sequence ID" value="CCU76885.1"/>
    <property type="molecule type" value="Genomic_DNA"/>
</dbReference>